<evidence type="ECO:0000256" key="9">
    <source>
        <dbReference type="SAM" id="MobiDB-lite"/>
    </source>
</evidence>
<evidence type="ECO:0000256" key="3">
    <source>
        <dbReference type="ARBA" id="ARBA00022741"/>
    </source>
</evidence>
<dbReference type="EC" id="2.7.4.10" evidence="7"/>
<dbReference type="InterPro" id="IPR028586">
    <property type="entry name" value="AK3/Ak4_mitochondrial"/>
</dbReference>
<protein>
    <recommendedName>
        <fullName evidence="7">GTP:AMP phosphotransferase, mitochondrial</fullName>
        <ecNumber evidence="7">2.7.4.10</ecNumber>
    </recommendedName>
    <alternativeName>
        <fullName evidence="7">Adenylate kinase 3</fullName>
        <shortName evidence="7">AK 3</shortName>
    </alternativeName>
</protein>
<dbReference type="Proteomes" id="UP001212841">
    <property type="component" value="Unassembled WGS sequence"/>
</dbReference>
<feature type="binding site" evidence="7">
    <location>
        <position position="178"/>
    </location>
    <ligand>
        <name>AMP</name>
        <dbReference type="ChEBI" id="CHEBI:456215"/>
    </ligand>
</feature>
<feature type="binding site" evidence="7">
    <location>
        <position position="207"/>
    </location>
    <ligand>
        <name>GTP</name>
        <dbReference type="ChEBI" id="CHEBI:37565"/>
    </ligand>
</feature>
<evidence type="ECO:0000256" key="7">
    <source>
        <dbReference type="HAMAP-Rule" id="MF_03169"/>
    </source>
</evidence>
<dbReference type="GO" id="GO:0005524">
    <property type="term" value="F:ATP binding"/>
    <property type="evidence" value="ECO:0007669"/>
    <property type="project" value="InterPro"/>
</dbReference>
<comment type="subunit">
    <text evidence="7">Monomer.</text>
</comment>
<evidence type="ECO:0000313" key="12">
    <source>
        <dbReference type="Proteomes" id="UP001212841"/>
    </source>
</evidence>
<keyword evidence="6 7" id="KW-0342">GTP-binding</keyword>
<evidence type="ECO:0000259" key="10">
    <source>
        <dbReference type="Pfam" id="PF05191"/>
    </source>
</evidence>
<dbReference type="GO" id="GO:0046039">
    <property type="term" value="P:GTP metabolic process"/>
    <property type="evidence" value="ECO:0007669"/>
    <property type="project" value="UniProtKB-UniRule"/>
</dbReference>
<dbReference type="GO" id="GO:0046899">
    <property type="term" value="F:nucleoside triphosphate adenylate kinase activity"/>
    <property type="evidence" value="ECO:0007669"/>
    <property type="project" value="UniProtKB-UniRule"/>
</dbReference>
<feature type="binding site" evidence="7">
    <location>
        <begin position="65"/>
        <end position="67"/>
    </location>
    <ligand>
        <name>AMP</name>
        <dbReference type="ChEBI" id="CHEBI:456215"/>
    </ligand>
</feature>
<dbReference type="GO" id="GO:0046033">
    <property type="term" value="P:AMP metabolic process"/>
    <property type="evidence" value="ECO:0007669"/>
    <property type="project" value="UniProtKB-UniRule"/>
</dbReference>
<feature type="binding site" evidence="7">
    <location>
        <position position="99"/>
    </location>
    <ligand>
        <name>AMP</name>
        <dbReference type="ChEBI" id="CHEBI:456215"/>
    </ligand>
</feature>
<dbReference type="AlphaFoldDB" id="A0AAD5SFX4"/>
<gene>
    <name evidence="7" type="primary">ADK2</name>
    <name evidence="11" type="ORF">HK097_003321</name>
</gene>
<feature type="binding site" evidence="7">
    <location>
        <begin position="92"/>
        <end position="95"/>
    </location>
    <ligand>
        <name>AMP</name>
        <dbReference type="ChEBI" id="CHEBI:456215"/>
    </ligand>
</feature>
<dbReference type="SUPFAM" id="SSF52540">
    <property type="entry name" value="P-loop containing nucleoside triphosphate hydrolases"/>
    <property type="match status" value="1"/>
</dbReference>
<comment type="subcellular location">
    <subcellularLocation>
        <location evidence="1 7">Mitochondrion matrix</location>
    </subcellularLocation>
</comment>
<proteinExistence type="inferred from homology"/>
<name>A0AAD5SFX4_9FUNG</name>
<feature type="binding site" evidence="7">
    <location>
        <begin position="18"/>
        <end position="23"/>
    </location>
    <ligand>
        <name>GTP</name>
        <dbReference type="ChEBI" id="CHEBI:37565"/>
    </ligand>
</feature>
<evidence type="ECO:0000256" key="2">
    <source>
        <dbReference type="ARBA" id="ARBA00022679"/>
    </source>
</evidence>
<feature type="binding site" evidence="7">
    <location>
        <position position="39"/>
    </location>
    <ligand>
        <name>AMP</name>
        <dbReference type="ChEBI" id="CHEBI:456215"/>
    </ligand>
</feature>
<evidence type="ECO:0000313" key="11">
    <source>
        <dbReference type="EMBL" id="KAJ3053805.1"/>
    </source>
</evidence>
<dbReference type="InterPro" id="IPR036193">
    <property type="entry name" value="ADK_active_lid_dom_sf"/>
</dbReference>
<comment type="caution">
    <text evidence="7">Lacks conserved residue(s) required for the propagation of feature annotation.</text>
</comment>
<evidence type="ECO:0000256" key="4">
    <source>
        <dbReference type="ARBA" id="ARBA00022777"/>
    </source>
</evidence>
<dbReference type="GO" id="GO:0005525">
    <property type="term" value="F:GTP binding"/>
    <property type="evidence" value="ECO:0007669"/>
    <property type="project" value="UniProtKB-KW"/>
</dbReference>
<comment type="domain">
    <text evidence="7">Consists of three domains, a large central CORE domain and two small peripheral domains, NMPbind and LID, which undergo movements during catalysis. The LID domain closes over the site of phosphoryl transfer upon GTP binding. Assembling and dissambling the active center during each catalytic cycle provides an effective means to prevent GTP hydrolysis.</text>
</comment>
<feature type="region of interest" description="LID" evidence="7">
    <location>
        <begin position="133"/>
        <end position="170"/>
    </location>
</feature>
<dbReference type="Pfam" id="PF00406">
    <property type="entry name" value="ADK"/>
    <property type="match status" value="1"/>
</dbReference>
<comment type="similarity">
    <text evidence="7">Belongs to the adenylate kinase family. AK3 subfamily.</text>
</comment>
<comment type="catalytic activity">
    <reaction evidence="7">
        <text>a ribonucleoside 5'-triphosphate + AMP = a ribonucleoside 5'-diphosphate + ADP</text>
        <dbReference type="Rhea" id="RHEA:13749"/>
        <dbReference type="ChEBI" id="CHEBI:57930"/>
        <dbReference type="ChEBI" id="CHEBI:61557"/>
        <dbReference type="ChEBI" id="CHEBI:456215"/>
        <dbReference type="ChEBI" id="CHEBI:456216"/>
        <dbReference type="EC" id="2.7.4.10"/>
    </reaction>
</comment>
<dbReference type="PROSITE" id="PS00113">
    <property type="entry name" value="ADENYLATE_KINASE"/>
    <property type="match status" value="1"/>
</dbReference>
<feature type="binding site" evidence="7">
    <location>
        <position position="134"/>
    </location>
    <ligand>
        <name>GTP</name>
        <dbReference type="ChEBI" id="CHEBI:37565"/>
    </ligand>
</feature>
<sequence length="469" mass="53264">MTTAPTHPIRSLIMGSPGAGKGTQTKRITANFGFVTVSSGDLLRKNIADGTPIGKEVDSLIAKGELVPDQTVVRLVVDELGRLAGKDWMLDGFPRTLGQAQVLDKVLEEKGMPLDLVINLDVPEEVILQRIMDRWIHAPSGRTYNLSYNPPKVAGLDDVTGEPLTKRPDDNVDTFKTRLDKYHAETMPLRQYYESRGILKNFFGKTSDEIYPLIDEELREVRGKLATHGRNAYTSARQAAGVRSFSTWSRRNHLTSDLRTPTPPLAFTSRTLALARSSPSRTFTTTPLLHNTTAAADPYAEEPPRSTGNAYLNVLGKTWDFIKRFRRLIFELMLWMVAGSIAIEMKQRKRDMEEYLEGLTIQRKKLQRRIEGYQKVVEGPRREELREKLDGKVLVEDVEGEFEVFVRDVRKWMLMGFLVLQNPQILENPQILDQRSRLLCGDARDINTMLPATHFGCWSGAVMRAYRRY</sequence>
<evidence type="ECO:0000256" key="5">
    <source>
        <dbReference type="ARBA" id="ARBA00023128"/>
    </source>
</evidence>
<dbReference type="InterPro" id="IPR007862">
    <property type="entry name" value="Adenylate_kinase_lid-dom"/>
</dbReference>
<keyword evidence="2 7" id="KW-0808">Transferase</keyword>
<evidence type="ECO:0000256" key="1">
    <source>
        <dbReference type="ARBA" id="ARBA00004305"/>
    </source>
</evidence>
<keyword evidence="4 7" id="KW-0418">Kinase</keyword>
<dbReference type="HAMAP" id="MF_00235">
    <property type="entry name" value="Adenylate_kinase_Adk"/>
    <property type="match status" value="1"/>
</dbReference>
<keyword evidence="5 7" id="KW-0496">Mitochondrion</keyword>
<dbReference type="Gene3D" id="3.40.50.300">
    <property type="entry name" value="P-loop containing nucleotide triphosphate hydrolases"/>
    <property type="match status" value="1"/>
</dbReference>
<feature type="binding site" evidence="7">
    <location>
        <position position="44"/>
    </location>
    <ligand>
        <name>AMP</name>
        <dbReference type="ChEBI" id="CHEBI:456215"/>
    </ligand>
</feature>
<keyword evidence="12" id="KW-1185">Reference proteome</keyword>
<dbReference type="PANTHER" id="PTHR23359">
    <property type="entry name" value="NUCLEOTIDE KINASE"/>
    <property type="match status" value="1"/>
</dbReference>
<dbReference type="CDD" id="cd01428">
    <property type="entry name" value="ADK"/>
    <property type="match status" value="1"/>
</dbReference>
<feature type="region of interest" description="NMPbind" evidence="7">
    <location>
        <begin position="38"/>
        <end position="67"/>
    </location>
</feature>
<accession>A0AAD5SFX4</accession>
<feature type="region of interest" description="Disordered" evidence="9">
    <location>
        <begin position="1"/>
        <end position="22"/>
    </location>
</feature>
<dbReference type="NCBIfam" id="TIGR01351">
    <property type="entry name" value="adk"/>
    <property type="match status" value="1"/>
</dbReference>
<dbReference type="FunFam" id="3.40.50.300:FF:000106">
    <property type="entry name" value="Adenylate kinase mitochondrial"/>
    <property type="match status" value="1"/>
</dbReference>
<organism evidence="11 12">
    <name type="scientific">Rhizophlyctis rosea</name>
    <dbReference type="NCBI Taxonomy" id="64517"/>
    <lineage>
        <taxon>Eukaryota</taxon>
        <taxon>Fungi</taxon>
        <taxon>Fungi incertae sedis</taxon>
        <taxon>Chytridiomycota</taxon>
        <taxon>Chytridiomycota incertae sedis</taxon>
        <taxon>Chytridiomycetes</taxon>
        <taxon>Rhizophlyctidales</taxon>
        <taxon>Rhizophlyctidaceae</taxon>
        <taxon>Rhizophlyctis</taxon>
    </lineage>
</organism>
<comment type="caution">
    <text evidence="11">The sequence shown here is derived from an EMBL/GenBank/DDBJ whole genome shotgun (WGS) entry which is preliminary data.</text>
</comment>
<dbReference type="InterPro" id="IPR000850">
    <property type="entry name" value="Adenylat/UMP-CMP_kin"/>
</dbReference>
<dbReference type="Pfam" id="PF05191">
    <property type="entry name" value="ADK_lid"/>
    <property type="match status" value="1"/>
</dbReference>
<dbReference type="InterPro" id="IPR033690">
    <property type="entry name" value="Adenylat_kinase_CS"/>
</dbReference>
<feature type="domain" description="Adenylate kinase active site lid" evidence="10">
    <location>
        <begin position="134"/>
        <end position="169"/>
    </location>
</feature>
<keyword evidence="3 7" id="KW-0547">Nucleotide-binding</keyword>
<dbReference type="GO" id="GO:0005759">
    <property type="term" value="C:mitochondrial matrix"/>
    <property type="evidence" value="ECO:0007669"/>
    <property type="project" value="UniProtKB-SubCell"/>
</dbReference>
<evidence type="ECO:0000256" key="8">
    <source>
        <dbReference type="SAM" id="Coils"/>
    </source>
</evidence>
<dbReference type="GO" id="GO:0006172">
    <property type="term" value="P:ADP biosynthetic process"/>
    <property type="evidence" value="ECO:0007669"/>
    <property type="project" value="UniProtKB-UniRule"/>
</dbReference>
<feature type="binding site" evidence="7">
    <location>
        <position position="167"/>
    </location>
    <ligand>
        <name>AMP</name>
        <dbReference type="ChEBI" id="CHEBI:456215"/>
    </ligand>
</feature>
<reference evidence="11" key="1">
    <citation type="submission" date="2020-05" db="EMBL/GenBank/DDBJ databases">
        <title>Phylogenomic resolution of chytrid fungi.</title>
        <authorList>
            <person name="Stajich J.E."/>
            <person name="Amses K."/>
            <person name="Simmons R."/>
            <person name="Seto K."/>
            <person name="Myers J."/>
            <person name="Bonds A."/>
            <person name="Quandt C.A."/>
            <person name="Barry K."/>
            <person name="Liu P."/>
            <person name="Grigoriev I."/>
            <person name="Longcore J.E."/>
            <person name="James T.Y."/>
        </authorList>
    </citation>
    <scope>NUCLEOTIDE SEQUENCE</scope>
    <source>
        <strain evidence="11">JEL0318</strain>
    </source>
</reference>
<dbReference type="EMBL" id="JADGJD010000178">
    <property type="protein sequence ID" value="KAJ3053805.1"/>
    <property type="molecule type" value="Genomic_DNA"/>
</dbReference>
<dbReference type="HAMAP" id="MF_03169">
    <property type="entry name" value="Adenylate_kinase_AK3"/>
    <property type="match status" value="1"/>
</dbReference>
<dbReference type="InterPro" id="IPR027417">
    <property type="entry name" value="P-loop_NTPase"/>
</dbReference>
<evidence type="ECO:0000256" key="6">
    <source>
        <dbReference type="ARBA" id="ARBA00023134"/>
    </source>
</evidence>
<keyword evidence="8" id="KW-0175">Coiled coil</keyword>
<dbReference type="GO" id="GO:0004017">
    <property type="term" value="F:AMP kinase activity"/>
    <property type="evidence" value="ECO:0007669"/>
    <property type="project" value="InterPro"/>
</dbReference>
<dbReference type="InterPro" id="IPR006259">
    <property type="entry name" value="Adenyl_kin_sub"/>
</dbReference>
<dbReference type="PRINTS" id="PR00094">
    <property type="entry name" value="ADENYLTKNASE"/>
</dbReference>
<comment type="function">
    <text evidence="7">Involved in maintaining the homeostasis of cellular nucleotides by catalyzing the interconversion of nucleoside phosphates. Has GTP:AMP phosphotransferase and ITP:AMP phosphotransferase activities.</text>
</comment>
<feature type="coiled-coil region" evidence="8">
    <location>
        <begin position="349"/>
        <end position="376"/>
    </location>
</feature>
<dbReference type="SUPFAM" id="SSF57774">
    <property type="entry name" value="Microbial and mitochondrial ADK, insert 'zinc finger' domain"/>
    <property type="match status" value="1"/>
</dbReference>
<dbReference type="GO" id="GO:0046041">
    <property type="term" value="P:ITP metabolic process"/>
    <property type="evidence" value="ECO:0007669"/>
    <property type="project" value="UniProtKB-UniRule"/>
</dbReference>
<dbReference type="NCBIfam" id="NF011100">
    <property type="entry name" value="PRK14527.1"/>
    <property type="match status" value="1"/>
</dbReference>